<gene>
    <name evidence="1" type="ORF">K3G42_029263</name>
</gene>
<sequence length="241" mass="25944">MANSPFESWKPLRSLRKDEQTEKLSPPTLWPKELSVKEHANVTLNCTTSEHSSVTVSWYKDGKPIPDKAALSERNRTLTIPDISKADAGTYTCEAKNGANNATSNPSKIFVEDGPGPPFPPGAIVGIVIGCLAGVALIVVVLYCTLKNTTLGRMAQLSSNGNIILHPRHWCYRSPAAGSRDSSWEKQHTSDQGVTETKPTVGEEDIQYTTLAFSGGSPTQPGPKPAVPLDSGTIYSVIKNK</sequence>
<dbReference type="Proteomes" id="UP000827872">
    <property type="component" value="Linkage Group LG06"/>
</dbReference>
<comment type="caution">
    <text evidence="1">The sequence shown here is derived from an EMBL/GenBank/DDBJ whole genome shotgun (WGS) entry which is preliminary data.</text>
</comment>
<name>A0ACB8FS89_9SAUR</name>
<organism evidence="1 2">
    <name type="scientific">Sphaerodactylus townsendi</name>
    <dbReference type="NCBI Taxonomy" id="933632"/>
    <lineage>
        <taxon>Eukaryota</taxon>
        <taxon>Metazoa</taxon>
        <taxon>Chordata</taxon>
        <taxon>Craniata</taxon>
        <taxon>Vertebrata</taxon>
        <taxon>Euteleostomi</taxon>
        <taxon>Lepidosauria</taxon>
        <taxon>Squamata</taxon>
        <taxon>Bifurcata</taxon>
        <taxon>Gekkota</taxon>
        <taxon>Sphaerodactylidae</taxon>
        <taxon>Sphaerodactylus</taxon>
    </lineage>
</organism>
<dbReference type="EMBL" id="CM037619">
    <property type="protein sequence ID" value="KAH8008358.1"/>
    <property type="molecule type" value="Genomic_DNA"/>
</dbReference>
<evidence type="ECO:0000313" key="1">
    <source>
        <dbReference type="EMBL" id="KAH8008358.1"/>
    </source>
</evidence>
<reference evidence="1" key="1">
    <citation type="submission" date="2021-08" db="EMBL/GenBank/DDBJ databases">
        <title>The first chromosome-level gecko genome reveals the dynamic sex chromosomes of Neotropical dwarf geckos (Sphaerodactylidae: Sphaerodactylus).</title>
        <authorList>
            <person name="Pinto B.J."/>
            <person name="Keating S.E."/>
            <person name="Gamble T."/>
        </authorList>
    </citation>
    <scope>NUCLEOTIDE SEQUENCE</scope>
    <source>
        <strain evidence="1">TG3544</strain>
    </source>
</reference>
<accession>A0ACB8FS89</accession>
<evidence type="ECO:0000313" key="2">
    <source>
        <dbReference type="Proteomes" id="UP000827872"/>
    </source>
</evidence>
<proteinExistence type="predicted"/>
<keyword evidence="2" id="KW-1185">Reference proteome</keyword>
<protein>
    <submittedName>
        <fullName evidence="1">Uncharacterized protein</fullName>
    </submittedName>
</protein>